<feature type="transmembrane region" description="Helical" evidence="10">
    <location>
        <begin position="6"/>
        <end position="24"/>
    </location>
</feature>
<feature type="transmembrane region" description="Helical" evidence="10">
    <location>
        <begin position="45"/>
        <end position="68"/>
    </location>
</feature>
<evidence type="ECO:0000313" key="11">
    <source>
        <dbReference type="EMBL" id="TCJ20017.1"/>
    </source>
</evidence>
<keyword evidence="3" id="KW-0813">Transport</keyword>
<proteinExistence type="inferred from homology"/>
<dbReference type="PANTHER" id="PTHR48086">
    <property type="entry name" value="SODIUM/PROLINE SYMPORTER-RELATED"/>
    <property type="match status" value="1"/>
</dbReference>
<feature type="transmembrane region" description="Helical" evidence="10">
    <location>
        <begin position="267"/>
        <end position="292"/>
    </location>
</feature>
<dbReference type="InterPro" id="IPR001734">
    <property type="entry name" value="Na/solute_symporter"/>
</dbReference>
<name>A0A4R1BRP3_9ACTN</name>
<feature type="transmembrane region" description="Helical" evidence="10">
    <location>
        <begin position="153"/>
        <end position="176"/>
    </location>
</feature>
<dbReference type="InterPro" id="IPR038377">
    <property type="entry name" value="Na/Glc_symporter_sf"/>
</dbReference>
<keyword evidence="5 10" id="KW-0812">Transmembrane</keyword>
<gene>
    <name evidence="11" type="ORF">E0L93_03480</name>
</gene>
<evidence type="ECO:0000256" key="10">
    <source>
        <dbReference type="SAM" id="Phobius"/>
    </source>
</evidence>
<keyword evidence="7 10" id="KW-1133">Transmembrane helix</keyword>
<evidence type="ECO:0000256" key="1">
    <source>
        <dbReference type="ARBA" id="ARBA00004651"/>
    </source>
</evidence>
<keyword evidence="12" id="KW-1185">Reference proteome</keyword>
<dbReference type="EMBL" id="SKBU01000006">
    <property type="protein sequence ID" value="TCJ20017.1"/>
    <property type="molecule type" value="Genomic_DNA"/>
</dbReference>
<dbReference type="OrthoDB" id="9764416at2"/>
<evidence type="ECO:0000313" key="12">
    <source>
        <dbReference type="Proteomes" id="UP000295244"/>
    </source>
</evidence>
<feature type="transmembrane region" description="Helical" evidence="10">
    <location>
        <begin position="460"/>
        <end position="479"/>
    </location>
</feature>
<comment type="caution">
    <text evidence="11">The sequence shown here is derived from an EMBL/GenBank/DDBJ whole genome shotgun (WGS) entry which is preliminary data.</text>
</comment>
<evidence type="ECO:0000256" key="6">
    <source>
        <dbReference type="ARBA" id="ARBA00022847"/>
    </source>
</evidence>
<feature type="transmembrane region" description="Helical" evidence="10">
    <location>
        <begin position="368"/>
        <end position="387"/>
    </location>
</feature>
<feature type="transmembrane region" description="Helical" evidence="10">
    <location>
        <begin position="74"/>
        <end position="92"/>
    </location>
</feature>
<accession>A0A4R1BRP3</accession>
<feature type="transmembrane region" description="Helical" evidence="10">
    <location>
        <begin position="233"/>
        <end position="255"/>
    </location>
</feature>
<keyword evidence="8 10" id="KW-0472">Membrane</keyword>
<comment type="subcellular location">
    <subcellularLocation>
        <location evidence="1">Cell membrane</location>
        <topology evidence="1">Multi-pass membrane protein</topology>
    </subcellularLocation>
</comment>
<evidence type="ECO:0000256" key="4">
    <source>
        <dbReference type="ARBA" id="ARBA00022475"/>
    </source>
</evidence>
<dbReference type="GO" id="GO:0005886">
    <property type="term" value="C:plasma membrane"/>
    <property type="evidence" value="ECO:0007669"/>
    <property type="project" value="UniProtKB-SubCell"/>
</dbReference>
<dbReference type="PROSITE" id="PS50283">
    <property type="entry name" value="NA_SOLUT_SYMP_3"/>
    <property type="match status" value="1"/>
</dbReference>
<dbReference type="AlphaFoldDB" id="A0A4R1BRP3"/>
<dbReference type="Proteomes" id="UP000295244">
    <property type="component" value="Unassembled WGS sequence"/>
</dbReference>
<dbReference type="NCBIfam" id="TIGR00813">
    <property type="entry name" value="sss"/>
    <property type="match status" value="1"/>
</dbReference>
<organism evidence="11 12">
    <name type="scientific">Rubrobacter taiwanensis</name>
    <dbReference type="NCBI Taxonomy" id="185139"/>
    <lineage>
        <taxon>Bacteria</taxon>
        <taxon>Bacillati</taxon>
        <taxon>Actinomycetota</taxon>
        <taxon>Rubrobacteria</taxon>
        <taxon>Rubrobacterales</taxon>
        <taxon>Rubrobacteraceae</taxon>
        <taxon>Rubrobacter</taxon>
    </lineage>
</organism>
<dbReference type="GO" id="GO:0015123">
    <property type="term" value="F:acetate transmembrane transporter activity"/>
    <property type="evidence" value="ECO:0007669"/>
    <property type="project" value="TreeGrafter"/>
</dbReference>
<dbReference type="GO" id="GO:0006847">
    <property type="term" value="P:plasma membrane acetate transport"/>
    <property type="evidence" value="ECO:0007669"/>
    <property type="project" value="TreeGrafter"/>
</dbReference>
<keyword evidence="6" id="KW-0769">Symport</keyword>
<comment type="similarity">
    <text evidence="2 9">Belongs to the sodium:solute symporter (SSF) (TC 2.A.21) family.</text>
</comment>
<dbReference type="RefSeq" id="WP_132688505.1">
    <property type="nucleotide sequence ID" value="NZ_SKBU01000006.1"/>
</dbReference>
<sequence>MNPVAFAFFLAVIALTLLVTYWASRRNVGASTHYVAGGQIKGWQNGLAISGDYLSAASFLGIAGAIALTGFSGFYLSVGFLVAYLVVLLLVAEPLRNLGKYTVADALTSRFNLRRVRAVAALNTISISMFYMLAQLVGAGAIMVLLLDIPYSVAVIGIGILMTIYIVAGGMIATTWIQIIKAVLLMAGTFALSVGVLAQFNFNPLAMFEAATEQYGMEAVMPPELDLVGGLDVISLNIALVLGTAGLPHILIRFLTVPDAKAARNSVIVATWIIGLFYLMTPILGYGAAIFVGRDAIVEQNPAGNMAAPQLAQALGGDIFLGFITAVAFATIVAVVAGLVIAASGAFAHDFYTNVIKGGEASEREQFMAARIAAVGVSIGAMLLALGAREFNVAFLVALAFAVAASANLPAILFMIFWKRFNTIGAITGMLTGLISSVGLVLISPNVMGESAIYPLENPGIVSIPLGFLGCYIGTLLGGKRDEARALYTPYEKIYVQANTGIREEEIEEKEPAPRS</sequence>
<protein>
    <submittedName>
        <fullName evidence="11">Cation acetate symporter</fullName>
    </submittedName>
</protein>
<evidence type="ECO:0000256" key="7">
    <source>
        <dbReference type="ARBA" id="ARBA00022989"/>
    </source>
</evidence>
<feature type="transmembrane region" description="Helical" evidence="10">
    <location>
        <begin position="183"/>
        <end position="202"/>
    </location>
</feature>
<dbReference type="Pfam" id="PF00474">
    <property type="entry name" value="SSF"/>
    <property type="match status" value="1"/>
</dbReference>
<evidence type="ECO:0000256" key="5">
    <source>
        <dbReference type="ARBA" id="ARBA00022692"/>
    </source>
</evidence>
<feature type="transmembrane region" description="Helical" evidence="10">
    <location>
        <begin position="120"/>
        <end position="147"/>
    </location>
</feature>
<reference evidence="11 12" key="1">
    <citation type="submission" date="2019-03" db="EMBL/GenBank/DDBJ databases">
        <title>Whole genome sequence of a novel Rubrobacter taiwanensis strain, isolated from Yellowstone National Park.</title>
        <authorList>
            <person name="Freed S."/>
            <person name="Ramaley R.F."/>
            <person name="Kyndt J.A."/>
        </authorList>
    </citation>
    <scope>NUCLEOTIDE SEQUENCE [LARGE SCALE GENOMIC DNA]</scope>
    <source>
        <strain evidence="11 12">Yellowstone</strain>
    </source>
</reference>
<dbReference type="GO" id="GO:0015293">
    <property type="term" value="F:symporter activity"/>
    <property type="evidence" value="ECO:0007669"/>
    <property type="project" value="UniProtKB-KW"/>
</dbReference>
<evidence type="ECO:0000256" key="9">
    <source>
        <dbReference type="RuleBase" id="RU362091"/>
    </source>
</evidence>
<feature type="transmembrane region" description="Helical" evidence="10">
    <location>
        <begin position="319"/>
        <end position="347"/>
    </location>
</feature>
<evidence type="ECO:0000256" key="8">
    <source>
        <dbReference type="ARBA" id="ARBA00023136"/>
    </source>
</evidence>
<feature type="transmembrane region" description="Helical" evidence="10">
    <location>
        <begin position="424"/>
        <end position="448"/>
    </location>
</feature>
<dbReference type="PANTHER" id="PTHR48086:SF6">
    <property type="entry name" value="CATION_ACETATE SYMPORTER ACTP"/>
    <property type="match status" value="1"/>
</dbReference>
<dbReference type="Gene3D" id="1.20.1730.10">
    <property type="entry name" value="Sodium/glucose cotransporter"/>
    <property type="match status" value="1"/>
</dbReference>
<feature type="transmembrane region" description="Helical" evidence="10">
    <location>
        <begin position="393"/>
        <end position="417"/>
    </location>
</feature>
<keyword evidence="4" id="KW-1003">Cell membrane</keyword>
<evidence type="ECO:0000256" key="3">
    <source>
        <dbReference type="ARBA" id="ARBA00022448"/>
    </source>
</evidence>
<dbReference type="InterPro" id="IPR050277">
    <property type="entry name" value="Sodium:Solute_Symporter"/>
</dbReference>
<evidence type="ECO:0000256" key="2">
    <source>
        <dbReference type="ARBA" id="ARBA00006434"/>
    </source>
</evidence>
<dbReference type="CDD" id="cd11480">
    <property type="entry name" value="SLC5sbd_u4"/>
    <property type="match status" value="1"/>
</dbReference>